<keyword evidence="3 6" id="KW-0812">Transmembrane</keyword>
<protein>
    <submittedName>
        <fullName evidence="8">ABC transporter</fullName>
    </submittedName>
</protein>
<dbReference type="PANTHER" id="PTHR30294:SF38">
    <property type="entry name" value="TRANSPORT PERMEASE PROTEIN"/>
    <property type="match status" value="1"/>
</dbReference>
<dbReference type="InterPro" id="IPR051449">
    <property type="entry name" value="ABC-2_transporter_component"/>
</dbReference>
<proteinExistence type="predicted"/>
<dbReference type="STRING" id="194197.BWD09_00460"/>
<evidence type="ECO:0000259" key="7">
    <source>
        <dbReference type="Pfam" id="PF12698"/>
    </source>
</evidence>
<feature type="transmembrane region" description="Helical" evidence="6">
    <location>
        <begin position="217"/>
        <end position="236"/>
    </location>
</feature>
<feature type="transmembrane region" description="Helical" evidence="6">
    <location>
        <begin position="248"/>
        <end position="267"/>
    </location>
</feature>
<gene>
    <name evidence="8" type="ORF">BWD09_00460</name>
</gene>
<dbReference type="Pfam" id="PF12698">
    <property type="entry name" value="ABC2_membrane_3"/>
    <property type="match status" value="1"/>
</dbReference>
<organism evidence="8 9">
    <name type="scientific">Neisseria dentiae</name>
    <dbReference type="NCBI Taxonomy" id="194197"/>
    <lineage>
        <taxon>Bacteria</taxon>
        <taxon>Pseudomonadati</taxon>
        <taxon>Pseudomonadota</taxon>
        <taxon>Betaproteobacteria</taxon>
        <taxon>Neisseriales</taxon>
        <taxon>Neisseriaceae</taxon>
        <taxon>Neisseria</taxon>
    </lineage>
</organism>
<evidence type="ECO:0000256" key="1">
    <source>
        <dbReference type="ARBA" id="ARBA00004651"/>
    </source>
</evidence>
<feature type="transmembrane region" description="Helical" evidence="6">
    <location>
        <begin position="297"/>
        <end position="317"/>
    </location>
</feature>
<dbReference type="GO" id="GO:0140359">
    <property type="term" value="F:ABC-type transporter activity"/>
    <property type="evidence" value="ECO:0007669"/>
    <property type="project" value="InterPro"/>
</dbReference>
<feature type="transmembrane region" description="Helical" evidence="6">
    <location>
        <begin position="329"/>
        <end position="351"/>
    </location>
</feature>
<dbReference type="PANTHER" id="PTHR30294">
    <property type="entry name" value="MEMBRANE COMPONENT OF ABC TRANSPORTER YHHJ-RELATED"/>
    <property type="match status" value="1"/>
</dbReference>
<evidence type="ECO:0000256" key="6">
    <source>
        <dbReference type="SAM" id="Phobius"/>
    </source>
</evidence>
<dbReference type="EMBL" id="MTBO01000001">
    <property type="protein sequence ID" value="OSI18768.1"/>
    <property type="molecule type" value="Genomic_DNA"/>
</dbReference>
<keyword evidence="4 6" id="KW-1133">Transmembrane helix</keyword>
<feature type="transmembrane region" description="Helical" evidence="6">
    <location>
        <begin position="385"/>
        <end position="407"/>
    </location>
</feature>
<dbReference type="GO" id="GO:0005886">
    <property type="term" value="C:plasma membrane"/>
    <property type="evidence" value="ECO:0007669"/>
    <property type="project" value="UniProtKB-SubCell"/>
</dbReference>
<comment type="subcellular location">
    <subcellularLocation>
        <location evidence="1">Cell membrane</location>
        <topology evidence="1">Multi-pass membrane protein</topology>
    </subcellularLocation>
</comment>
<feature type="transmembrane region" description="Helical" evidence="6">
    <location>
        <begin position="20"/>
        <end position="38"/>
    </location>
</feature>
<evidence type="ECO:0000256" key="5">
    <source>
        <dbReference type="ARBA" id="ARBA00023136"/>
    </source>
</evidence>
<keyword evidence="5 6" id="KW-0472">Membrane</keyword>
<name>A0A1X3DFS7_9NEIS</name>
<keyword evidence="9" id="KW-1185">Reference proteome</keyword>
<accession>A0A1X3DFS7</accession>
<dbReference type="GeneID" id="94580644"/>
<evidence type="ECO:0000256" key="4">
    <source>
        <dbReference type="ARBA" id="ARBA00022989"/>
    </source>
</evidence>
<dbReference type="InterPro" id="IPR013525">
    <property type="entry name" value="ABC2_TM"/>
</dbReference>
<evidence type="ECO:0000256" key="2">
    <source>
        <dbReference type="ARBA" id="ARBA00022475"/>
    </source>
</evidence>
<dbReference type="AlphaFoldDB" id="A0A1X3DFS7"/>
<feature type="domain" description="ABC-2 type transporter transmembrane" evidence="7">
    <location>
        <begin position="22"/>
        <end position="405"/>
    </location>
</feature>
<dbReference type="OrthoDB" id="266913at2"/>
<evidence type="ECO:0000313" key="8">
    <source>
        <dbReference type="EMBL" id="OSI18768.1"/>
    </source>
</evidence>
<reference evidence="9" key="1">
    <citation type="submission" date="2017-01" db="EMBL/GenBank/DDBJ databases">
        <authorList>
            <person name="Wolfgang W.J."/>
            <person name="Cole J."/>
            <person name="Wroblewski D."/>
            <person name="Mcginnis J."/>
            <person name="Musser K.A."/>
        </authorList>
    </citation>
    <scope>NUCLEOTIDE SEQUENCE [LARGE SCALE GENOMIC DNA]</scope>
    <source>
        <strain evidence="9">DSM 19151</strain>
    </source>
</reference>
<dbReference type="Proteomes" id="UP000193118">
    <property type="component" value="Unassembled WGS sequence"/>
</dbReference>
<sequence>MIAASLLKEIKLLSRDLHGLAVLFVMPIAFMLIMSLALSRDEDPQSGSRIALVGKAGDSVNTAFAAALQKEQMAVSLMPSEKLKEAQQGLHEKRFQLVLHNPNRADGKLAESLPLEIYVPPDTEPSWLAAVKGVLRQHYTETRLNAYFDDNSGISIDNKQLPKRVRDDIQKKVDEKNAGQFDAVSAFLKQTMLREHYLSAAGAAVAKPNAVQHSVPAWLIFGMFFIMIPLSNVMALERQTNTITRLRLARAGAAGLVAAKLLPYFLINQLQFAGMLLLGRYLLPEIGVPALLLNGSWPLYALLSAAVSAAALGYALLVSVAAKSTEHAVVLGGGGVILMAAVGGIMVPAHVMPEVMQQATWFSPMSWGLKAFQELLLNRSGLTGIALYLQLLAGFAAATLLLAVWLYRRQLQTQVRF</sequence>
<dbReference type="RefSeq" id="WP_085364778.1">
    <property type="nucleotide sequence ID" value="NZ_CAUJPZ010000025.1"/>
</dbReference>
<evidence type="ECO:0000313" key="9">
    <source>
        <dbReference type="Proteomes" id="UP000193118"/>
    </source>
</evidence>
<evidence type="ECO:0000256" key="3">
    <source>
        <dbReference type="ARBA" id="ARBA00022692"/>
    </source>
</evidence>
<comment type="caution">
    <text evidence="8">The sequence shown here is derived from an EMBL/GenBank/DDBJ whole genome shotgun (WGS) entry which is preliminary data.</text>
</comment>
<keyword evidence="2" id="KW-1003">Cell membrane</keyword>